<keyword evidence="2" id="KW-1185">Reference proteome</keyword>
<organism evidence="1 2">
    <name type="scientific">Tritrichomonas musculus</name>
    <dbReference type="NCBI Taxonomy" id="1915356"/>
    <lineage>
        <taxon>Eukaryota</taxon>
        <taxon>Metamonada</taxon>
        <taxon>Parabasalia</taxon>
        <taxon>Tritrichomonadida</taxon>
        <taxon>Tritrichomonadidae</taxon>
        <taxon>Tritrichomonas</taxon>
    </lineage>
</organism>
<protein>
    <submittedName>
        <fullName evidence="1">Uncharacterized protein</fullName>
    </submittedName>
</protein>
<name>A0ABR2HA91_9EUKA</name>
<proteinExistence type="predicted"/>
<comment type="caution">
    <text evidence="1">The sequence shown here is derived from an EMBL/GenBank/DDBJ whole genome shotgun (WGS) entry which is preliminary data.</text>
</comment>
<dbReference type="EMBL" id="JAPFFF010000038">
    <property type="protein sequence ID" value="KAK8842315.1"/>
    <property type="molecule type" value="Genomic_DNA"/>
</dbReference>
<accession>A0ABR2HA91</accession>
<dbReference type="Proteomes" id="UP001470230">
    <property type="component" value="Unassembled WGS sequence"/>
</dbReference>
<evidence type="ECO:0000313" key="1">
    <source>
        <dbReference type="EMBL" id="KAK8842315.1"/>
    </source>
</evidence>
<sequence length="78" mass="8996">MEAYLKKRVCVIIKDKLRARGILSSVDQNDIVLHHFSLYPIDDSLHDIPKCVHYDGNDDEKDVLIIPRVNILSMVHVD</sequence>
<evidence type="ECO:0000313" key="2">
    <source>
        <dbReference type="Proteomes" id="UP001470230"/>
    </source>
</evidence>
<reference evidence="1 2" key="1">
    <citation type="submission" date="2024-04" db="EMBL/GenBank/DDBJ databases">
        <title>Tritrichomonas musculus Genome.</title>
        <authorList>
            <person name="Alves-Ferreira E."/>
            <person name="Grigg M."/>
            <person name="Lorenzi H."/>
            <person name="Galac M."/>
        </authorList>
    </citation>
    <scope>NUCLEOTIDE SEQUENCE [LARGE SCALE GENOMIC DNA]</scope>
    <source>
        <strain evidence="1 2">EAF2021</strain>
    </source>
</reference>
<gene>
    <name evidence="1" type="ORF">M9Y10_025893</name>
</gene>